<gene>
    <name evidence="1" type="ORF">LX64_02420</name>
</gene>
<dbReference type="GO" id="GO:0019867">
    <property type="term" value="C:outer membrane"/>
    <property type="evidence" value="ECO:0007669"/>
    <property type="project" value="InterPro"/>
</dbReference>
<dbReference type="AlphaFoldDB" id="A0A327QN11"/>
<dbReference type="Pfam" id="PF04390">
    <property type="entry name" value="LptE"/>
    <property type="match status" value="1"/>
</dbReference>
<keyword evidence="2" id="KW-1185">Reference proteome</keyword>
<dbReference type="PROSITE" id="PS51257">
    <property type="entry name" value="PROKAR_LIPOPROTEIN"/>
    <property type="match status" value="1"/>
</dbReference>
<evidence type="ECO:0000313" key="2">
    <source>
        <dbReference type="Proteomes" id="UP000249547"/>
    </source>
</evidence>
<name>A0A327QN11_9BACT</name>
<proteinExistence type="predicted"/>
<dbReference type="GO" id="GO:0043165">
    <property type="term" value="P:Gram-negative-bacterium-type cell outer membrane assembly"/>
    <property type="evidence" value="ECO:0007669"/>
    <property type="project" value="InterPro"/>
</dbReference>
<dbReference type="EMBL" id="QLLL01000004">
    <property type="protein sequence ID" value="RAJ05265.1"/>
    <property type="molecule type" value="Genomic_DNA"/>
</dbReference>
<protein>
    <submittedName>
        <fullName evidence="1">Lipopolysaccharide assembly protein</fullName>
    </submittedName>
</protein>
<reference evidence="1 2" key="1">
    <citation type="submission" date="2018-06" db="EMBL/GenBank/DDBJ databases">
        <title>Genomic Encyclopedia of Archaeal and Bacterial Type Strains, Phase II (KMG-II): from individual species to whole genera.</title>
        <authorList>
            <person name="Goeker M."/>
        </authorList>
    </citation>
    <scope>NUCLEOTIDE SEQUENCE [LARGE SCALE GENOMIC DNA]</scope>
    <source>
        <strain evidence="1 2">DSM 23857</strain>
    </source>
</reference>
<evidence type="ECO:0000313" key="1">
    <source>
        <dbReference type="EMBL" id="RAJ05265.1"/>
    </source>
</evidence>
<dbReference type="InterPro" id="IPR007485">
    <property type="entry name" value="LPS_assembly_LptE"/>
</dbReference>
<dbReference type="Proteomes" id="UP000249547">
    <property type="component" value="Unassembled WGS sequence"/>
</dbReference>
<sequence>MFNKYQFTFTVPMAKLLGIVPVALLFGMLSGCTIKYTANGASIDPEAKTVNVHFIENRAPNNNPTLGQKLTEGLRQKILAQTKLTQTNEARADYDFKGTITGYSFSNAAVTQIDKPATARLTVTVNITFTKRIGDKKGFQQQSFTRSADFDAQKTPSEVEDGLLRTIIPQLVDDIFNRAYANW</sequence>
<accession>A0A327QN11</accession>
<organism evidence="1 2">
    <name type="scientific">Chitinophaga skermanii</name>
    <dbReference type="NCBI Taxonomy" id="331697"/>
    <lineage>
        <taxon>Bacteria</taxon>
        <taxon>Pseudomonadati</taxon>
        <taxon>Bacteroidota</taxon>
        <taxon>Chitinophagia</taxon>
        <taxon>Chitinophagales</taxon>
        <taxon>Chitinophagaceae</taxon>
        <taxon>Chitinophaga</taxon>
    </lineage>
</organism>
<comment type="caution">
    <text evidence="1">The sequence shown here is derived from an EMBL/GenBank/DDBJ whole genome shotgun (WGS) entry which is preliminary data.</text>
</comment>